<dbReference type="Pfam" id="PF13649">
    <property type="entry name" value="Methyltransf_25"/>
    <property type="match status" value="1"/>
</dbReference>
<dbReference type="GO" id="GO:0008168">
    <property type="term" value="F:methyltransferase activity"/>
    <property type="evidence" value="ECO:0007669"/>
    <property type="project" value="UniProtKB-KW"/>
</dbReference>
<dbReference type="GO" id="GO:0032259">
    <property type="term" value="P:methylation"/>
    <property type="evidence" value="ECO:0007669"/>
    <property type="project" value="UniProtKB-KW"/>
</dbReference>
<accession>A0A367RUW4</accession>
<name>A0A367RUW4_NOSPU</name>
<dbReference type="Gene3D" id="3.40.50.150">
    <property type="entry name" value="Vaccinia Virus protein VP39"/>
    <property type="match status" value="1"/>
</dbReference>
<dbReference type="Proteomes" id="UP000252085">
    <property type="component" value="Unassembled WGS sequence"/>
</dbReference>
<dbReference type="EMBL" id="LXQE01000096">
    <property type="protein sequence ID" value="RCJ39513.1"/>
    <property type="molecule type" value="Genomic_DNA"/>
</dbReference>
<evidence type="ECO:0000313" key="2">
    <source>
        <dbReference type="EMBL" id="RCJ39513.1"/>
    </source>
</evidence>
<dbReference type="PANTHER" id="PTHR42912">
    <property type="entry name" value="METHYLTRANSFERASE"/>
    <property type="match status" value="1"/>
</dbReference>
<feature type="domain" description="Methyltransferase" evidence="1">
    <location>
        <begin position="49"/>
        <end position="139"/>
    </location>
</feature>
<evidence type="ECO:0000259" key="1">
    <source>
        <dbReference type="Pfam" id="PF13649"/>
    </source>
</evidence>
<proteinExistence type="predicted"/>
<dbReference type="CDD" id="cd02440">
    <property type="entry name" value="AdoMet_MTases"/>
    <property type="match status" value="1"/>
</dbReference>
<keyword evidence="2" id="KW-0489">Methyltransferase</keyword>
<dbReference type="SUPFAM" id="SSF53335">
    <property type="entry name" value="S-adenosyl-L-methionine-dependent methyltransferases"/>
    <property type="match status" value="1"/>
</dbReference>
<dbReference type="InterPro" id="IPR041698">
    <property type="entry name" value="Methyltransf_25"/>
</dbReference>
<gene>
    <name evidence="2" type="ORF">A6769_07105</name>
</gene>
<comment type="caution">
    <text evidence="2">The sequence shown here is derived from an EMBL/GenBank/DDBJ whole genome shotgun (WGS) entry which is preliminary data.</text>
</comment>
<dbReference type="InterPro" id="IPR029063">
    <property type="entry name" value="SAM-dependent_MTases_sf"/>
</dbReference>
<protein>
    <submittedName>
        <fullName evidence="2">SAM-dependent methyltransferase</fullName>
    </submittedName>
</protein>
<reference evidence="3" key="1">
    <citation type="submission" date="2016-04" db="EMBL/GenBank/DDBJ databases">
        <authorList>
            <person name="Tabuchi Yagui T.R."/>
        </authorList>
    </citation>
    <scope>NUCLEOTIDE SEQUENCE [LARGE SCALE GENOMIC DNA]</scope>
</reference>
<keyword evidence="2" id="KW-0808">Transferase</keyword>
<dbReference type="AlphaFoldDB" id="A0A367RUW4"/>
<organism evidence="2 3">
    <name type="scientific">Nostoc punctiforme NIES-2108</name>
    <dbReference type="NCBI Taxonomy" id="1356359"/>
    <lineage>
        <taxon>Bacteria</taxon>
        <taxon>Bacillati</taxon>
        <taxon>Cyanobacteriota</taxon>
        <taxon>Cyanophyceae</taxon>
        <taxon>Nostocales</taxon>
        <taxon>Nostocaceae</taxon>
        <taxon>Nostoc</taxon>
    </lineage>
</organism>
<evidence type="ECO:0000313" key="3">
    <source>
        <dbReference type="Proteomes" id="UP000252085"/>
    </source>
</evidence>
<sequence>MATILRDWSYRYQWLYDGISRLAALSVGGEARFRQLALQGLTIHSDSQVLDLCCGSGQTTEFLVKTSQNVTGLDASPKSLQRARLNVPQASYIEAFAEEMPFADNLFDVVHTSVALHEMQPQQLRKIINEVYRVLKPGGVFTLVDFHAPTNPIFWPGISVFLLLFETETAWELLKTDLAELLAKTGFAVIKSTLYAGGSLQVIQANK</sequence>
<dbReference type="InterPro" id="IPR050508">
    <property type="entry name" value="Methyltransf_Superfamily"/>
</dbReference>